<accession>A0A9W9S306</accession>
<dbReference type="Proteomes" id="UP001147782">
    <property type="component" value="Unassembled WGS sequence"/>
</dbReference>
<evidence type="ECO:0000313" key="4">
    <source>
        <dbReference type="Proteomes" id="UP001147782"/>
    </source>
</evidence>
<proteinExistence type="predicted"/>
<reference evidence="3" key="2">
    <citation type="journal article" date="2023" name="IMA Fungus">
        <title>Comparative genomic study of the Penicillium genus elucidates a diverse pangenome and 15 lateral gene transfer events.</title>
        <authorList>
            <person name="Petersen C."/>
            <person name="Sorensen T."/>
            <person name="Nielsen M.R."/>
            <person name="Sondergaard T.E."/>
            <person name="Sorensen J.L."/>
            <person name="Fitzpatrick D.A."/>
            <person name="Frisvad J.C."/>
            <person name="Nielsen K.L."/>
        </authorList>
    </citation>
    <scope>NUCLEOTIDE SEQUENCE</scope>
    <source>
        <strain evidence="3">IBT 29864</strain>
    </source>
</reference>
<feature type="compositionally biased region" description="Polar residues" evidence="1">
    <location>
        <begin position="138"/>
        <end position="149"/>
    </location>
</feature>
<name>A0A9W9S306_9EURO</name>
<keyword evidence="2" id="KW-0732">Signal</keyword>
<dbReference type="EMBL" id="JAPZBS010000005">
    <property type="protein sequence ID" value="KAJ5369679.1"/>
    <property type="molecule type" value="Genomic_DNA"/>
</dbReference>
<dbReference type="OrthoDB" id="4991875at2759"/>
<gene>
    <name evidence="3" type="ORF">N7496_005771</name>
</gene>
<protein>
    <recommendedName>
        <fullName evidence="5">GPI anchored protein</fullName>
    </recommendedName>
</protein>
<keyword evidence="4" id="KW-1185">Reference proteome</keyword>
<dbReference type="GeneID" id="81437879"/>
<feature type="region of interest" description="Disordered" evidence="1">
    <location>
        <begin position="138"/>
        <end position="186"/>
    </location>
</feature>
<organism evidence="3 4">
    <name type="scientific">Penicillium cataractarum</name>
    <dbReference type="NCBI Taxonomy" id="2100454"/>
    <lineage>
        <taxon>Eukaryota</taxon>
        <taxon>Fungi</taxon>
        <taxon>Dikarya</taxon>
        <taxon>Ascomycota</taxon>
        <taxon>Pezizomycotina</taxon>
        <taxon>Eurotiomycetes</taxon>
        <taxon>Eurotiomycetidae</taxon>
        <taxon>Eurotiales</taxon>
        <taxon>Aspergillaceae</taxon>
        <taxon>Penicillium</taxon>
    </lineage>
</organism>
<comment type="caution">
    <text evidence="3">The sequence shown here is derived from an EMBL/GenBank/DDBJ whole genome shotgun (WGS) entry which is preliminary data.</text>
</comment>
<evidence type="ECO:0000313" key="3">
    <source>
        <dbReference type="EMBL" id="KAJ5369679.1"/>
    </source>
</evidence>
<feature type="compositionally biased region" description="Low complexity" evidence="1">
    <location>
        <begin position="150"/>
        <end position="184"/>
    </location>
</feature>
<sequence>MGFKTLLNLATLGLVAAETSVVSLFIFHANPQSLVGSAVATNAGTTTYSINCGPDVESQECPLLPGLLYTAGPKTVEWSLKYPYDSYGRVVCSMGGTTTAVCTDVMPSTGSLSQPSETTTLAGDQIYLNPVTITAGPSASATDASTAMKTTSNSGSTGNTASAPQQSGSSASSSGDATKTSTGGLPQVTANSKVVLGGAAVALMAAAL</sequence>
<dbReference type="PANTHER" id="PTHR40640">
    <property type="entry name" value="ANCHORED GLYCOPROTEIN, PUTATIVE (AFU_ORTHOLOGUE AFUA_8G04860)-RELATED"/>
    <property type="match status" value="1"/>
</dbReference>
<feature type="signal peptide" evidence="2">
    <location>
        <begin position="1"/>
        <end position="17"/>
    </location>
</feature>
<feature type="chain" id="PRO_5040985287" description="GPI anchored protein" evidence="2">
    <location>
        <begin position="18"/>
        <end position="208"/>
    </location>
</feature>
<dbReference type="RefSeq" id="XP_056554113.1">
    <property type="nucleotide sequence ID" value="XM_056698700.1"/>
</dbReference>
<dbReference type="PANTHER" id="PTHR40640:SF1">
    <property type="entry name" value="ANCHORED GLYCOPROTEIN, PUTATIVE (AFU_ORTHOLOGUE AFUA_8G04860)-RELATED"/>
    <property type="match status" value="1"/>
</dbReference>
<evidence type="ECO:0000256" key="1">
    <source>
        <dbReference type="SAM" id="MobiDB-lite"/>
    </source>
</evidence>
<evidence type="ECO:0008006" key="5">
    <source>
        <dbReference type="Google" id="ProtNLM"/>
    </source>
</evidence>
<evidence type="ECO:0000256" key="2">
    <source>
        <dbReference type="SAM" id="SignalP"/>
    </source>
</evidence>
<dbReference type="AlphaFoldDB" id="A0A9W9S306"/>
<reference evidence="3" key="1">
    <citation type="submission" date="2022-11" db="EMBL/GenBank/DDBJ databases">
        <authorList>
            <person name="Petersen C."/>
        </authorList>
    </citation>
    <scope>NUCLEOTIDE SEQUENCE</scope>
    <source>
        <strain evidence="3">IBT 29864</strain>
    </source>
</reference>